<evidence type="ECO:0000256" key="2">
    <source>
        <dbReference type="SAM" id="Coils"/>
    </source>
</evidence>
<keyword evidence="5" id="KW-1185">Reference proteome</keyword>
<proteinExistence type="predicted"/>
<keyword evidence="2" id="KW-0175">Coiled coil</keyword>
<dbReference type="InterPro" id="IPR000315">
    <property type="entry name" value="Znf_B-box"/>
</dbReference>
<feature type="coiled-coil region" evidence="2">
    <location>
        <begin position="460"/>
        <end position="497"/>
    </location>
</feature>
<feature type="domain" description="B box-type" evidence="3">
    <location>
        <begin position="282"/>
        <end position="332"/>
    </location>
</feature>
<dbReference type="EMBL" id="CACVKT020007907">
    <property type="protein sequence ID" value="CAC5411759.1"/>
    <property type="molecule type" value="Genomic_DNA"/>
</dbReference>
<accession>A0A6J8DUJ3</accession>
<organism evidence="4 5">
    <name type="scientific">Mytilus coruscus</name>
    <name type="common">Sea mussel</name>
    <dbReference type="NCBI Taxonomy" id="42192"/>
    <lineage>
        <taxon>Eukaryota</taxon>
        <taxon>Metazoa</taxon>
        <taxon>Spiralia</taxon>
        <taxon>Lophotrochozoa</taxon>
        <taxon>Mollusca</taxon>
        <taxon>Bivalvia</taxon>
        <taxon>Autobranchia</taxon>
        <taxon>Pteriomorphia</taxon>
        <taxon>Mytilida</taxon>
        <taxon>Mytiloidea</taxon>
        <taxon>Mytilidae</taxon>
        <taxon>Mytilinae</taxon>
        <taxon>Mytilus</taxon>
    </lineage>
</organism>
<protein>
    <recommendedName>
        <fullName evidence="3">B box-type domain-containing protein</fullName>
    </recommendedName>
</protein>
<feature type="coiled-coil region" evidence="2">
    <location>
        <begin position="402"/>
        <end position="429"/>
    </location>
</feature>
<evidence type="ECO:0000313" key="5">
    <source>
        <dbReference type="Proteomes" id="UP000507470"/>
    </source>
</evidence>
<keyword evidence="1" id="KW-0862">Zinc</keyword>
<dbReference type="CDD" id="cd19757">
    <property type="entry name" value="Bbox1"/>
    <property type="match status" value="1"/>
</dbReference>
<evidence type="ECO:0000313" key="4">
    <source>
        <dbReference type="EMBL" id="CAC5411759.1"/>
    </source>
</evidence>
<evidence type="ECO:0000256" key="1">
    <source>
        <dbReference type="PROSITE-ProRule" id="PRU00024"/>
    </source>
</evidence>
<dbReference type="SMART" id="SM00336">
    <property type="entry name" value="BBOX"/>
    <property type="match status" value="1"/>
</dbReference>
<dbReference type="AlphaFoldDB" id="A0A6J8DUJ3"/>
<dbReference type="PROSITE" id="PS50119">
    <property type="entry name" value="ZF_BBOX"/>
    <property type="match status" value="1"/>
</dbReference>
<gene>
    <name evidence="4" type="ORF">MCOR_44809</name>
</gene>
<reference evidence="4 5" key="1">
    <citation type="submission" date="2020-06" db="EMBL/GenBank/DDBJ databases">
        <authorList>
            <person name="Li R."/>
            <person name="Bekaert M."/>
        </authorList>
    </citation>
    <scope>NUCLEOTIDE SEQUENCE [LARGE SCALE GENOMIC DNA]</scope>
    <source>
        <strain evidence="5">wild</strain>
    </source>
</reference>
<dbReference type="Gene3D" id="3.30.160.60">
    <property type="entry name" value="Classic Zinc Finger"/>
    <property type="match status" value="1"/>
</dbReference>
<dbReference type="Pfam" id="PF22586">
    <property type="entry name" value="ANCHR-like_BBOX"/>
    <property type="match status" value="1"/>
</dbReference>
<dbReference type="GO" id="GO:0008270">
    <property type="term" value="F:zinc ion binding"/>
    <property type="evidence" value="ECO:0007669"/>
    <property type="project" value="UniProtKB-KW"/>
</dbReference>
<evidence type="ECO:0000259" key="3">
    <source>
        <dbReference type="PROSITE" id="PS50119"/>
    </source>
</evidence>
<name>A0A6J8DUJ3_MYTCO</name>
<dbReference type="SUPFAM" id="SSF57845">
    <property type="entry name" value="B-box zinc-binding domain"/>
    <property type="match status" value="1"/>
</dbReference>
<dbReference type="OrthoDB" id="6287939at2759"/>
<dbReference type="Proteomes" id="UP000507470">
    <property type="component" value="Unassembled WGS sequence"/>
</dbReference>
<keyword evidence="1" id="KW-0863">Zinc-finger</keyword>
<keyword evidence="1" id="KW-0479">Metal-binding</keyword>
<sequence>MSNRKNRSFKARDKKRKIAKNKEKRKIYNINRQHKRRQYKHTEKVLRAAKYVDIFTKEKLCNAEILVLAKGLKFIPSPNLRNAKKTLINDFNELARKMRCKYHFDNGSHQYNRHPFLSKSGYKPNWANNAIENYLFSTRIELEKIQIKSFKDNLPKNERKALQSLRSNDHIIIKKADKNSSTVVLDKELYIKMANDQLNDNVHYEKINESHTTEIFHYYCDSGKSVSKHSCKTLACIPSGPLDLKRNSNSNKAVSDFTSDISSECSICFCFVRTDIENKMATSSPVCGICDLRHISKPPVVWCPECDEGLCEDCKEHHTLSKSSRNHSVIAVSDYQKLPSDILKITLICSEHNEHYQMYCKKHESPCCRRCISENHNSCKEICPLEDVIHNVKTSSAFQEIVQTLKEVAENHERIMQNRKENLKSLKDLKCKIQIEILQVRLDINSHLDKIQGNLIKKLNETEERECKKIRNLLKPLEKKEQEIKKFQSDIANIKQYASDFQSFLAMKHFDRIATESIKFIQELLSSDNLKETCLSLNLDTRLENFSSNFQTFGDICVDCKAYCNRYCAKKECASTTRVS</sequence>